<gene>
    <name evidence="1" type="ORF">QVD17_10989</name>
</gene>
<accession>A0AAD8P6U2</accession>
<dbReference type="EMBL" id="JAUHHV010000002">
    <property type="protein sequence ID" value="KAK1434071.1"/>
    <property type="molecule type" value="Genomic_DNA"/>
</dbReference>
<name>A0AAD8P6U2_TARER</name>
<organism evidence="1 2">
    <name type="scientific">Tagetes erecta</name>
    <name type="common">African marigold</name>
    <dbReference type="NCBI Taxonomy" id="13708"/>
    <lineage>
        <taxon>Eukaryota</taxon>
        <taxon>Viridiplantae</taxon>
        <taxon>Streptophyta</taxon>
        <taxon>Embryophyta</taxon>
        <taxon>Tracheophyta</taxon>
        <taxon>Spermatophyta</taxon>
        <taxon>Magnoliopsida</taxon>
        <taxon>eudicotyledons</taxon>
        <taxon>Gunneridae</taxon>
        <taxon>Pentapetalae</taxon>
        <taxon>asterids</taxon>
        <taxon>campanulids</taxon>
        <taxon>Asterales</taxon>
        <taxon>Asteraceae</taxon>
        <taxon>Asteroideae</taxon>
        <taxon>Heliantheae alliance</taxon>
        <taxon>Tageteae</taxon>
        <taxon>Tagetes</taxon>
    </lineage>
</organism>
<evidence type="ECO:0000313" key="2">
    <source>
        <dbReference type="Proteomes" id="UP001229421"/>
    </source>
</evidence>
<reference evidence="1" key="1">
    <citation type="journal article" date="2023" name="bioRxiv">
        <title>Improved chromosome-level genome assembly for marigold (Tagetes erecta).</title>
        <authorList>
            <person name="Jiang F."/>
            <person name="Yuan L."/>
            <person name="Wang S."/>
            <person name="Wang H."/>
            <person name="Xu D."/>
            <person name="Wang A."/>
            <person name="Fan W."/>
        </authorList>
    </citation>
    <scope>NUCLEOTIDE SEQUENCE</scope>
    <source>
        <strain evidence="1">WSJ</strain>
        <tissue evidence="1">Leaf</tissue>
    </source>
</reference>
<evidence type="ECO:0000313" key="1">
    <source>
        <dbReference type="EMBL" id="KAK1434071.1"/>
    </source>
</evidence>
<sequence length="145" mass="15721">MKLWKWFFCCFEMLLFIFAQQLVIFKYTFFFHTNPLAILHKETQLNQIKLKMMNEQTTFGTEATADQPQLHRDAETTQQPLQNPGVIEQTGNSVKTMAQGATIMAGGAASGVMGIAQGAITGAANIAEGAAGAVKNTFGSNNQGS</sequence>
<dbReference type="Proteomes" id="UP001229421">
    <property type="component" value="Unassembled WGS sequence"/>
</dbReference>
<comment type="caution">
    <text evidence="1">The sequence shown here is derived from an EMBL/GenBank/DDBJ whole genome shotgun (WGS) entry which is preliminary data.</text>
</comment>
<protein>
    <submittedName>
        <fullName evidence="1">Uncharacterized protein</fullName>
    </submittedName>
</protein>
<proteinExistence type="predicted"/>
<keyword evidence="2" id="KW-1185">Reference proteome</keyword>
<dbReference type="AlphaFoldDB" id="A0AAD8P6U2"/>